<dbReference type="InterPro" id="IPR050577">
    <property type="entry name" value="MAPR/NEUFC/NENF-like"/>
</dbReference>
<sequence>MSREQGHSTYKKTDESIYSAENEVETPIKFSALDILRILGGLVLLYSVCCKFFSGKWFFLVSRSTSVIPDDLLSIPEYWLQRNATPITFTFDELSQYNGESDSERILLSIKGHIFDVTRGSRFYGKWGAYKKFTGTDCSKLFSYPQWDMSVLGKKCSSDLSDCTATELARVDSWLQFFRKKYPEIGYLRRSEPNRY</sequence>
<dbReference type="SUPFAM" id="SSF55856">
    <property type="entry name" value="Cytochrome b5-like heme/steroid binding domain"/>
    <property type="match status" value="1"/>
</dbReference>
<dbReference type="InterPro" id="IPR036400">
    <property type="entry name" value="Cyt_B5-like_heme/steroid_sf"/>
</dbReference>
<dbReference type="OrthoDB" id="10257697at2759"/>
<accession>G8ZSS1</accession>
<dbReference type="PANTHER" id="PTHR10281">
    <property type="entry name" value="MEMBRANE-ASSOCIATED PROGESTERONE RECEPTOR COMPONENT-RELATED"/>
    <property type="match status" value="1"/>
</dbReference>
<protein>
    <recommendedName>
        <fullName evidence="2">Cytochrome b5 heme-binding domain-containing protein</fullName>
    </recommendedName>
</protein>
<dbReference type="InParanoid" id="G8ZSS1"/>
<dbReference type="SMART" id="SM01117">
    <property type="entry name" value="Cyt-b5"/>
    <property type="match status" value="1"/>
</dbReference>
<feature type="domain" description="Cytochrome b5 heme-binding" evidence="2">
    <location>
        <begin position="89"/>
        <end position="189"/>
    </location>
</feature>
<dbReference type="RefSeq" id="XP_003680876.1">
    <property type="nucleotide sequence ID" value="XM_003680828.1"/>
</dbReference>
<organism evidence="3 4">
    <name type="scientific">Torulaspora delbrueckii</name>
    <name type="common">Yeast</name>
    <name type="synonym">Candida colliculosa</name>
    <dbReference type="NCBI Taxonomy" id="4950"/>
    <lineage>
        <taxon>Eukaryota</taxon>
        <taxon>Fungi</taxon>
        <taxon>Dikarya</taxon>
        <taxon>Ascomycota</taxon>
        <taxon>Saccharomycotina</taxon>
        <taxon>Saccharomycetes</taxon>
        <taxon>Saccharomycetales</taxon>
        <taxon>Saccharomycetaceae</taxon>
        <taxon>Torulaspora</taxon>
    </lineage>
</organism>
<dbReference type="GO" id="GO:0016020">
    <property type="term" value="C:membrane"/>
    <property type="evidence" value="ECO:0007669"/>
    <property type="project" value="TreeGrafter"/>
</dbReference>
<dbReference type="KEGG" id="tdl:TDEL_0D00810"/>
<gene>
    <name evidence="3" type="primary">TDEL0D00810</name>
    <name evidence="3" type="ORF">TDEL_0D00810</name>
</gene>
<dbReference type="GO" id="GO:0012505">
    <property type="term" value="C:endomembrane system"/>
    <property type="evidence" value="ECO:0007669"/>
    <property type="project" value="TreeGrafter"/>
</dbReference>
<dbReference type="HOGENOM" id="CLU_070889_2_1_1"/>
<dbReference type="GeneID" id="11502100"/>
<dbReference type="PANTHER" id="PTHR10281:SF114">
    <property type="entry name" value="AER144CP"/>
    <property type="match status" value="1"/>
</dbReference>
<evidence type="ECO:0000313" key="3">
    <source>
        <dbReference type="EMBL" id="CCE91665.1"/>
    </source>
</evidence>
<dbReference type="Gene3D" id="3.10.120.10">
    <property type="entry name" value="Cytochrome b5-like heme/steroid binding domain"/>
    <property type="match status" value="1"/>
</dbReference>
<dbReference type="EMBL" id="HE616745">
    <property type="protein sequence ID" value="CCE91665.1"/>
    <property type="molecule type" value="Genomic_DNA"/>
</dbReference>
<name>G8ZSS1_TORDE</name>
<evidence type="ECO:0000259" key="2">
    <source>
        <dbReference type="SMART" id="SM01117"/>
    </source>
</evidence>
<keyword evidence="4" id="KW-1185">Reference proteome</keyword>
<proteinExistence type="inferred from homology"/>
<dbReference type="AlphaFoldDB" id="G8ZSS1"/>
<evidence type="ECO:0000313" key="4">
    <source>
        <dbReference type="Proteomes" id="UP000005627"/>
    </source>
</evidence>
<dbReference type="InterPro" id="IPR001199">
    <property type="entry name" value="Cyt_B5-like_heme/steroid-bd"/>
</dbReference>
<dbReference type="eggNOG" id="KOG1110">
    <property type="taxonomic scope" value="Eukaryota"/>
</dbReference>
<dbReference type="Proteomes" id="UP000005627">
    <property type="component" value="Chromosome 4"/>
</dbReference>
<evidence type="ECO:0000256" key="1">
    <source>
        <dbReference type="ARBA" id="ARBA00038357"/>
    </source>
</evidence>
<comment type="similarity">
    <text evidence="1">Belongs to the cytochrome b5 family. MAPR subfamily.</text>
</comment>
<reference evidence="3 4" key="1">
    <citation type="journal article" date="2011" name="Proc. Natl. Acad. Sci. U.S.A.">
        <title>Evolutionary erosion of yeast sex chromosomes by mating-type switching accidents.</title>
        <authorList>
            <person name="Gordon J.L."/>
            <person name="Armisen D."/>
            <person name="Proux-Wera E."/>
            <person name="Oheigeartaigh S.S."/>
            <person name="Byrne K.P."/>
            <person name="Wolfe K.H."/>
        </authorList>
    </citation>
    <scope>NUCLEOTIDE SEQUENCE [LARGE SCALE GENOMIC DNA]</scope>
    <source>
        <strain evidence="4">ATCC 10662 / CBS 1146 / NBRC 0425 / NCYC 2629 / NRRL Y-866</strain>
    </source>
</reference>
<dbReference type="Pfam" id="PF00173">
    <property type="entry name" value="Cyt-b5"/>
    <property type="match status" value="1"/>
</dbReference>